<name>A0ABS8M2A8_9FLAO</name>
<dbReference type="PANTHER" id="PTHR23077">
    <property type="entry name" value="AAA-FAMILY ATPASE"/>
    <property type="match status" value="1"/>
</dbReference>
<keyword evidence="3" id="KW-1185">Reference proteome</keyword>
<comment type="caution">
    <text evidence="2">The sequence shown here is derived from an EMBL/GenBank/DDBJ whole genome shotgun (WGS) entry which is preliminary data.</text>
</comment>
<reference evidence="2" key="1">
    <citation type="submission" date="2021-11" db="EMBL/GenBank/DDBJ databases">
        <title>Description of novel Flavobacterium species.</title>
        <authorList>
            <person name="Saticioglu I.B."/>
            <person name="Ay H."/>
            <person name="Altun S."/>
            <person name="Duman M."/>
        </authorList>
    </citation>
    <scope>NUCLEOTIDE SEQUENCE</scope>
    <source>
        <strain evidence="2">F-126</strain>
    </source>
</reference>
<dbReference type="InterPro" id="IPR003593">
    <property type="entry name" value="AAA+_ATPase"/>
</dbReference>
<dbReference type="InterPro" id="IPR027417">
    <property type="entry name" value="P-loop_NTPase"/>
</dbReference>
<dbReference type="InterPro" id="IPR050168">
    <property type="entry name" value="AAA_ATPase_domain"/>
</dbReference>
<feature type="domain" description="AAA+ ATPase" evidence="1">
    <location>
        <begin position="112"/>
        <end position="244"/>
    </location>
</feature>
<dbReference type="EMBL" id="JAJJMN010000001">
    <property type="protein sequence ID" value="MCC9018956.1"/>
    <property type="molecule type" value="Genomic_DNA"/>
</dbReference>
<evidence type="ECO:0000259" key="1">
    <source>
        <dbReference type="SMART" id="SM00382"/>
    </source>
</evidence>
<accession>A0ABS8M2A8</accession>
<dbReference type="Proteomes" id="UP001430700">
    <property type="component" value="Unassembled WGS sequence"/>
</dbReference>
<dbReference type="GO" id="GO:0005524">
    <property type="term" value="F:ATP binding"/>
    <property type="evidence" value="ECO:0007669"/>
    <property type="project" value="UniProtKB-KW"/>
</dbReference>
<gene>
    <name evidence="2" type="ORF">LNQ34_14400</name>
</gene>
<dbReference type="Pfam" id="PF00004">
    <property type="entry name" value="AAA"/>
    <property type="match status" value="1"/>
</dbReference>
<keyword evidence="2" id="KW-0067">ATP-binding</keyword>
<keyword evidence="2" id="KW-0547">Nucleotide-binding</keyword>
<dbReference type="SMART" id="SM00382">
    <property type="entry name" value="AAA"/>
    <property type="match status" value="1"/>
</dbReference>
<evidence type="ECO:0000313" key="2">
    <source>
        <dbReference type="EMBL" id="MCC9018956.1"/>
    </source>
</evidence>
<dbReference type="Gene3D" id="3.40.50.300">
    <property type="entry name" value="P-loop containing nucleotide triphosphate hydrolases"/>
    <property type="match status" value="1"/>
</dbReference>
<dbReference type="InterPro" id="IPR003959">
    <property type="entry name" value="ATPase_AAA_core"/>
</dbReference>
<protein>
    <submittedName>
        <fullName evidence="2">ATP-binding protein</fullName>
    </submittedName>
</protein>
<dbReference type="SUPFAM" id="SSF52540">
    <property type="entry name" value="P-loop containing nucleoside triphosphate hydrolases"/>
    <property type="match status" value="1"/>
</dbReference>
<dbReference type="RefSeq" id="WP_230000238.1">
    <property type="nucleotide sequence ID" value="NZ_JAJJMN010000001.1"/>
</dbReference>
<sequence length="319" mass="36334">MATAQQLKTLIKSHFEEGDNRFITLSLQIAAHEAKLGHISLANDIRSLIDSSKPMIRQLKPLNRELEELILEVHADNKLSELIVADLLKNRIEKVLIEYRNSSKLLKYGLENRRKILLSGPPGTGKTMTASIISKELNIPLYVILMDKIVTKFMGETSAKLRLVFNYIKENKGVYLFDEFDAIGGERGKDNEVGEMRRVVNSFLKFIEMDDSESIIIAATNNFKLLDQALFRRFDDVLHYNKPNEGEIKSLIDNRLANFKGRINLKNILTHCKDLSHAEISKACFDAIKETILSNNLKVNESTLVSALTDRSNFYNKIH</sequence>
<dbReference type="CDD" id="cd19481">
    <property type="entry name" value="RecA-like_protease"/>
    <property type="match status" value="1"/>
</dbReference>
<evidence type="ECO:0000313" key="3">
    <source>
        <dbReference type="Proteomes" id="UP001430700"/>
    </source>
</evidence>
<proteinExistence type="predicted"/>
<organism evidence="2 3">
    <name type="scientific">Flavobacterium lipolyticum</name>
    <dbReference type="NCBI Taxonomy" id="2893754"/>
    <lineage>
        <taxon>Bacteria</taxon>
        <taxon>Pseudomonadati</taxon>
        <taxon>Bacteroidota</taxon>
        <taxon>Flavobacteriia</taxon>
        <taxon>Flavobacteriales</taxon>
        <taxon>Flavobacteriaceae</taxon>
        <taxon>Flavobacterium</taxon>
    </lineage>
</organism>
<dbReference type="PANTHER" id="PTHR23077:SF198">
    <property type="entry name" value="ATP-DEPENDENT ZINC METALLOPROTEASE FTSH"/>
    <property type="match status" value="1"/>
</dbReference>